<dbReference type="InterPro" id="IPR001509">
    <property type="entry name" value="Epimerase_deHydtase"/>
</dbReference>
<sequence length="301" mass="33331">MKGHILITGANGFSGRHACKYFNSQGYKVTGLIRGPVEEGLPWFTVTGDLNHPEQIQSIIQRVRPDYVLHLAGKNSVAESWVQPAHYFESNVLGTINLLDALRVFPSCRTLIVGSMLRFEVTEDPAPAHPYALSKTLQQFTAKAWRHLFHQKILLAEPSNLIGPGFSTGICGLLARAIAKFERGEENKPFRLSSSTEERDYLDVRDAVSAYAVILEKGKDGETYSIGSGVLRSLGEIVAAFSQMVPRMLPLEIGDALQDEIPQPVSAQPLKQLGWQPVISFNQSLKDILDFNRSLNSREGE</sequence>
<dbReference type="InterPro" id="IPR036291">
    <property type="entry name" value="NAD(P)-bd_dom_sf"/>
</dbReference>
<reference evidence="3 4" key="1">
    <citation type="submission" date="2017-03" db="EMBL/GenBank/DDBJ databases">
        <title>Paenibacillus larvae genome sequencing.</title>
        <authorList>
            <person name="Dingman D.W."/>
        </authorList>
    </citation>
    <scope>NUCLEOTIDE SEQUENCE [LARGE SCALE GENOMIC DNA]</scope>
    <source>
        <strain evidence="3 4">SAG 10367</strain>
    </source>
</reference>
<dbReference type="Gene3D" id="3.40.50.720">
    <property type="entry name" value="NAD(P)-binding Rossmann-like Domain"/>
    <property type="match status" value="1"/>
</dbReference>
<comment type="similarity">
    <text evidence="1">Belongs to the NAD(P)-dependent epimerase/dehydratase family.</text>
</comment>
<evidence type="ECO:0000256" key="1">
    <source>
        <dbReference type="ARBA" id="ARBA00007637"/>
    </source>
</evidence>
<dbReference type="Pfam" id="PF01370">
    <property type="entry name" value="Epimerase"/>
    <property type="match status" value="1"/>
</dbReference>
<dbReference type="AlphaFoldDB" id="A0A1V0URA6"/>
<dbReference type="Gene3D" id="3.90.25.10">
    <property type="entry name" value="UDP-galactose 4-epimerase, domain 1"/>
    <property type="match status" value="1"/>
</dbReference>
<protein>
    <recommendedName>
        <fullName evidence="2">NAD-dependent epimerase/dehydratase domain-containing protein</fullName>
    </recommendedName>
</protein>
<accession>A0A1V0URA6</accession>
<organism evidence="3 4">
    <name type="scientific">Paenibacillus larvae subsp. pulvifaciens</name>
    <dbReference type="NCBI Taxonomy" id="1477"/>
    <lineage>
        <taxon>Bacteria</taxon>
        <taxon>Bacillati</taxon>
        <taxon>Bacillota</taxon>
        <taxon>Bacilli</taxon>
        <taxon>Bacillales</taxon>
        <taxon>Paenibacillaceae</taxon>
        <taxon>Paenibacillus</taxon>
    </lineage>
</organism>
<dbReference type="SUPFAM" id="SSF51735">
    <property type="entry name" value="NAD(P)-binding Rossmann-fold domains"/>
    <property type="match status" value="1"/>
</dbReference>
<dbReference type="PANTHER" id="PTHR43000">
    <property type="entry name" value="DTDP-D-GLUCOSE 4,6-DEHYDRATASE-RELATED"/>
    <property type="match status" value="1"/>
</dbReference>
<evidence type="ECO:0000313" key="4">
    <source>
        <dbReference type="Proteomes" id="UP000192727"/>
    </source>
</evidence>
<name>A0A1V0URA6_9BACL</name>
<proteinExistence type="inferred from homology"/>
<evidence type="ECO:0000313" key="3">
    <source>
        <dbReference type="EMBL" id="ARF67488.1"/>
    </source>
</evidence>
<gene>
    <name evidence="3" type="ORF">B7C51_06170</name>
</gene>
<feature type="domain" description="NAD-dependent epimerase/dehydratase" evidence="2">
    <location>
        <begin position="5"/>
        <end position="227"/>
    </location>
</feature>
<evidence type="ECO:0000259" key="2">
    <source>
        <dbReference type="Pfam" id="PF01370"/>
    </source>
</evidence>
<dbReference type="EMBL" id="CP020557">
    <property type="protein sequence ID" value="ARF67488.1"/>
    <property type="molecule type" value="Genomic_DNA"/>
</dbReference>
<dbReference type="RefSeq" id="WP_083039194.1">
    <property type="nucleotide sequence ID" value="NZ_CP020557.1"/>
</dbReference>
<dbReference type="Proteomes" id="UP000192727">
    <property type="component" value="Chromosome"/>
</dbReference>